<dbReference type="InterPro" id="IPR000305">
    <property type="entry name" value="GIY-YIG_endonuc"/>
</dbReference>
<dbReference type="SMART" id="SM00465">
    <property type="entry name" value="GIYc"/>
    <property type="match status" value="1"/>
</dbReference>
<protein>
    <recommendedName>
        <fullName evidence="2">GIY-YIG domain-containing protein</fullName>
    </recommendedName>
</protein>
<sequence length="84" mass="9844">MTYYVYILQCKDRSLYTGSTNDYKRRFLEHTEGEGAKYTRAKGAQKIVHVEEFATRNEALKRESKIKSLTRKKKLLVIKNAKSI</sequence>
<dbReference type="PANTHER" id="PTHR34477">
    <property type="entry name" value="UPF0213 PROTEIN YHBQ"/>
    <property type="match status" value="1"/>
</dbReference>
<dbReference type="Proteomes" id="UP000176576">
    <property type="component" value="Unassembled WGS sequence"/>
</dbReference>
<dbReference type="AlphaFoldDB" id="A0A1G2G9M4"/>
<evidence type="ECO:0000313" key="4">
    <source>
        <dbReference type="Proteomes" id="UP000176576"/>
    </source>
</evidence>
<dbReference type="STRING" id="1802117.A3J54_00985"/>
<organism evidence="3 4">
    <name type="scientific">Candidatus Ryanbacteria bacterium RIFCSPHIGHO2_02_FULL_45_13b</name>
    <dbReference type="NCBI Taxonomy" id="1802117"/>
    <lineage>
        <taxon>Bacteria</taxon>
        <taxon>Candidatus Ryaniibacteriota</taxon>
    </lineage>
</organism>
<comment type="caution">
    <text evidence="3">The sequence shown here is derived from an EMBL/GenBank/DDBJ whole genome shotgun (WGS) entry which is preliminary data.</text>
</comment>
<reference evidence="3 4" key="1">
    <citation type="journal article" date="2016" name="Nat. Commun.">
        <title>Thousands of microbial genomes shed light on interconnected biogeochemical processes in an aquifer system.</title>
        <authorList>
            <person name="Anantharaman K."/>
            <person name="Brown C.T."/>
            <person name="Hug L.A."/>
            <person name="Sharon I."/>
            <person name="Castelle C.J."/>
            <person name="Probst A.J."/>
            <person name="Thomas B.C."/>
            <person name="Singh A."/>
            <person name="Wilkins M.J."/>
            <person name="Karaoz U."/>
            <person name="Brodie E.L."/>
            <person name="Williams K.H."/>
            <person name="Hubbard S.S."/>
            <person name="Banfield J.F."/>
        </authorList>
    </citation>
    <scope>NUCLEOTIDE SEQUENCE [LARGE SCALE GENOMIC DNA]</scope>
</reference>
<dbReference type="EMBL" id="MHNN01000007">
    <property type="protein sequence ID" value="OGZ46598.1"/>
    <property type="molecule type" value="Genomic_DNA"/>
</dbReference>
<dbReference type="InterPro" id="IPR050190">
    <property type="entry name" value="UPF0213_domain"/>
</dbReference>
<proteinExistence type="inferred from homology"/>
<evidence type="ECO:0000256" key="1">
    <source>
        <dbReference type="ARBA" id="ARBA00007435"/>
    </source>
</evidence>
<dbReference type="PROSITE" id="PS50164">
    <property type="entry name" value="GIY_YIG"/>
    <property type="match status" value="1"/>
</dbReference>
<dbReference type="CDD" id="cd10456">
    <property type="entry name" value="GIY-YIG_UPF0213"/>
    <property type="match status" value="1"/>
</dbReference>
<dbReference type="PANTHER" id="PTHR34477:SF1">
    <property type="entry name" value="UPF0213 PROTEIN YHBQ"/>
    <property type="match status" value="1"/>
</dbReference>
<dbReference type="Pfam" id="PF01541">
    <property type="entry name" value="GIY-YIG"/>
    <property type="match status" value="1"/>
</dbReference>
<evidence type="ECO:0000259" key="2">
    <source>
        <dbReference type="PROSITE" id="PS50164"/>
    </source>
</evidence>
<gene>
    <name evidence="3" type="ORF">A3J54_00985</name>
</gene>
<dbReference type="Gene3D" id="3.40.1440.10">
    <property type="entry name" value="GIY-YIG endonuclease"/>
    <property type="match status" value="1"/>
</dbReference>
<name>A0A1G2G9M4_9BACT</name>
<comment type="similarity">
    <text evidence="1">Belongs to the UPF0213 family.</text>
</comment>
<evidence type="ECO:0000313" key="3">
    <source>
        <dbReference type="EMBL" id="OGZ46598.1"/>
    </source>
</evidence>
<dbReference type="SUPFAM" id="SSF82771">
    <property type="entry name" value="GIY-YIG endonuclease"/>
    <property type="match status" value="1"/>
</dbReference>
<dbReference type="InterPro" id="IPR035901">
    <property type="entry name" value="GIY-YIG_endonuc_sf"/>
</dbReference>
<accession>A0A1G2G9M4</accession>
<feature type="domain" description="GIY-YIG" evidence="2">
    <location>
        <begin position="1"/>
        <end position="76"/>
    </location>
</feature>